<comment type="subcellular location">
    <subcellularLocation>
        <location evidence="1">Cell outer membrane</location>
        <topology evidence="1">Multi-pass membrane protein</topology>
    </subcellularLocation>
</comment>
<dbReference type="PATRIC" id="fig|1384054.3.peg.760"/>
<feature type="domain" description="TonB-dependent transporter Oar-like beta-barrel" evidence="8">
    <location>
        <begin position="357"/>
        <end position="1011"/>
    </location>
</feature>
<keyword evidence="6" id="KW-0998">Cell outer membrane</keyword>
<protein>
    <recommendedName>
        <fullName evidence="8">TonB-dependent transporter Oar-like beta-barrel domain-containing protein</fullName>
    </recommendedName>
</protein>
<dbReference type="SUPFAM" id="SSF49464">
    <property type="entry name" value="Carboxypeptidase regulatory domain-like"/>
    <property type="match status" value="1"/>
</dbReference>
<dbReference type="InterPro" id="IPR057601">
    <property type="entry name" value="Oar-like_b-barrel"/>
</dbReference>
<dbReference type="InterPro" id="IPR039426">
    <property type="entry name" value="TonB-dep_rcpt-like"/>
</dbReference>
<dbReference type="SUPFAM" id="SSF56935">
    <property type="entry name" value="Porins"/>
    <property type="match status" value="1"/>
</dbReference>
<evidence type="ECO:0000259" key="8">
    <source>
        <dbReference type="Pfam" id="PF25183"/>
    </source>
</evidence>
<feature type="domain" description="TonB-dependent transporter Oar-like beta-barrel" evidence="8">
    <location>
        <begin position="248"/>
        <end position="323"/>
    </location>
</feature>
<dbReference type="GO" id="GO:0044718">
    <property type="term" value="P:siderophore transmembrane transport"/>
    <property type="evidence" value="ECO:0007669"/>
    <property type="project" value="TreeGrafter"/>
</dbReference>
<organism evidence="9 10">
    <name type="scientific">Arenimonas malthae CC-JY-1</name>
    <dbReference type="NCBI Taxonomy" id="1384054"/>
    <lineage>
        <taxon>Bacteria</taxon>
        <taxon>Pseudomonadati</taxon>
        <taxon>Pseudomonadota</taxon>
        <taxon>Gammaproteobacteria</taxon>
        <taxon>Lysobacterales</taxon>
        <taxon>Lysobacteraceae</taxon>
        <taxon>Arenimonas</taxon>
    </lineage>
</organism>
<dbReference type="OrthoDB" id="9768147at2"/>
<dbReference type="AlphaFoldDB" id="A0A091BII5"/>
<evidence type="ECO:0000256" key="1">
    <source>
        <dbReference type="ARBA" id="ARBA00004571"/>
    </source>
</evidence>
<gene>
    <name evidence="9" type="ORF">N790_04540</name>
</gene>
<accession>A0A091BII5</accession>
<dbReference type="Proteomes" id="UP000029392">
    <property type="component" value="Unassembled WGS sequence"/>
</dbReference>
<dbReference type="Gene3D" id="2.40.170.20">
    <property type="entry name" value="TonB-dependent receptor, beta-barrel domain"/>
    <property type="match status" value="1"/>
</dbReference>
<keyword evidence="4" id="KW-0812">Transmembrane</keyword>
<dbReference type="eggNOG" id="COG4771">
    <property type="taxonomic scope" value="Bacteria"/>
</dbReference>
<evidence type="ECO:0000256" key="3">
    <source>
        <dbReference type="ARBA" id="ARBA00022452"/>
    </source>
</evidence>
<feature type="signal peptide" evidence="7">
    <location>
        <begin position="1"/>
        <end position="27"/>
    </location>
</feature>
<keyword evidence="7" id="KW-0732">Signal</keyword>
<dbReference type="Gene3D" id="2.60.40.1120">
    <property type="entry name" value="Carboxypeptidase-like, regulatory domain"/>
    <property type="match status" value="1"/>
</dbReference>
<keyword evidence="10" id="KW-1185">Reference proteome</keyword>
<sequence>MTNRNRVRLSQLSLGLAIALAAAPAFAQNTTAAVGGRIVGTDEQPVAGAQVTIVHTPSGTVSNAMTGADGRYSARGLRVGGPYTITIVKDGVSEVREGVYLQLAETTAIDATLGEDVATLAAVEVTGSAVMSEVFAADKMGTGTNVNRGQIEALPSANRNIQDYIRLDPRIAQTSKADGAISAGGQNTRYNLIKIDGVSSSDPFGLESNNLPTERQPVSIDAIEEINIDLANYDTTISGGTGAVVNAVTKSGTNEFHGSLYYTLRDGDWVREDLNGVKFNGFESEDTYGGTFGGPLVKDRLFFFVNYENYVRTAPATGFGATPYGSGQITDANIAAVQAAAAAYGFDAGGIEGLNADTEIEEYAVKLDWNITDAHRAALRYSFLEQGVLRFPQVDNNSISLDTFWYNYAKEFESTVFELFSDWTDSFSTEFKVSRRDYVAVRETNSNLPQIEIRGFGTGNNSIYIGTEQNSHVNLIDTEQTSMFLAGNLFVGDHEMKFGADYEKNDIINFYGRDLNGTYQFNNLADFIAGNPATYVVRAPRPNGGTYADIPAAYTQSNTGLFIQDTWSVNYNLTLMFGLRYDAPDFDEQKLYNEYVSNIYGYDNSNTVDVSILQPRVGFNYTFDSERPTQVRGGLGLFQGASPNVWLAGAYQNTGLNYVQYEERNGGNFEPGVPPYIPATGLNPACFPVPTLSNCPRQNVDIIAPDFALPSVWKANIAFDHELPWHGIVFSAEALVTNVKDGLFIQRLDPFNANGDGVTAIGPDGRELFWNANGLNPDRRGNFGISNGTNGAFNRALRPNGVGDVFLISNTDKGESTQLTFGLDKPLVDTWGWSLYYTYTEATEVSPMTSSTNSSNWGGTLIGSMNEDVAYDSRYAIKDRITGTVSWRHNFFENYETRVSMFYEGRSGRPFSYIFRNDANGDNGGFNDLFYVPNGPGDVVFTGGAAMEASFFAWLEQNPELMAYQGQIAPANAFRTEWVNSFDVRITQELPGFAKGHKSVLALDIMNIGNLLNKEWGLIEDYGFNSTQQLANYAGICGPTTVLAACAGNEGRYVYHWTGPGTGAQIQENNNDKGNTAVSRWSVMLSFKYQF</sequence>
<dbReference type="STRING" id="1384054.N790_04540"/>
<evidence type="ECO:0000256" key="6">
    <source>
        <dbReference type="ARBA" id="ARBA00023237"/>
    </source>
</evidence>
<keyword evidence="2" id="KW-0813">Transport</keyword>
<dbReference type="Pfam" id="PF25183">
    <property type="entry name" value="OMP_b-brl_4"/>
    <property type="match status" value="2"/>
</dbReference>
<dbReference type="Pfam" id="PF13620">
    <property type="entry name" value="CarboxypepD_reg"/>
    <property type="match status" value="1"/>
</dbReference>
<dbReference type="InterPro" id="IPR036942">
    <property type="entry name" value="Beta-barrel_TonB_sf"/>
</dbReference>
<dbReference type="PANTHER" id="PTHR30069">
    <property type="entry name" value="TONB-DEPENDENT OUTER MEMBRANE RECEPTOR"/>
    <property type="match status" value="1"/>
</dbReference>
<reference evidence="9 10" key="1">
    <citation type="submission" date="2013-09" db="EMBL/GenBank/DDBJ databases">
        <title>Genome sequencing of Arenimonas malthae.</title>
        <authorList>
            <person name="Chen F."/>
            <person name="Wang G."/>
        </authorList>
    </citation>
    <scope>NUCLEOTIDE SEQUENCE [LARGE SCALE GENOMIC DNA]</scope>
    <source>
        <strain evidence="9 10">CC-JY-1</strain>
    </source>
</reference>
<keyword evidence="3" id="KW-1134">Transmembrane beta strand</keyword>
<dbReference type="InterPro" id="IPR008969">
    <property type="entry name" value="CarboxyPept-like_regulatory"/>
</dbReference>
<dbReference type="PANTHER" id="PTHR30069:SF46">
    <property type="entry name" value="OAR PROTEIN"/>
    <property type="match status" value="1"/>
</dbReference>
<evidence type="ECO:0000313" key="9">
    <source>
        <dbReference type="EMBL" id="KFN51571.1"/>
    </source>
</evidence>
<dbReference type="GO" id="GO:0009279">
    <property type="term" value="C:cell outer membrane"/>
    <property type="evidence" value="ECO:0007669"/>
    <property type="project" value="UniProtKB-SubCell"/>
</dbReference>
<evidence type="ECO:0000256" key="4">
    <source>
        <dbReference type="ARBA" id="ARBA00022692"/>
    </source>
</evidence>
<evidence type="ECO:0000256" key="5">
    <source>
        <dbReference type="ARBA" id="ARBA00023136"/>
    </source>
</evidence>
<proteinExistence type="predicted"/>
<name>A0A091BII5_9GAMM</name>
<dbReference type="EMBL" id="AVCH01000063">
    <property type="protein sequence ID" value="KFN51571.1"/>
    <property type="molecule type" value="Genomic_DNA"/>
</dbReference>
<keyword evidence="5" id="KW-0472">Membrane</keyword>
<comment type="caution">
    <text evidence="9">The sequence shown here is derived from an EMBL/GenBank/DDBJ whole genome shotgun (WGS) entry which is preliminary data.</text>
</comment>
<evidence type="ECO:0000256" key="7">
    <source>
        <dbReference type="SAM" id="SignalP"/>
    </source>
</evidence>
<dbReference type="GO" id="GO:0015344">
    <property type="term" value="F:siderophore uptake transmembrane transporter activity"/>
    <property type="evidence" value="ECO:0007669"/>
    <property type="project" value="TreeGrafter"/>
</dbReference>
<evidence type="ECO:0000313" key="10">
    <source>
        <dbReference type="Proteomes" id="UP000029392"/>
    </source>
</evidence>
<dbReference type="RefSeq" id="WP_043801081.1">
    <property type="nucleotide sequence ID" value="NZ_AVCH01000063.1"/>
</dbReference>
<feature type="chain" id="PRO_5001869904" description="TonB-dependent transporter Oar-like beta-barrel domain-containing protein" evidence="7">
    <location>
        <begin position="28"/>
        <end position="1091"/>
    </location>
</feature>
<evidence type="ECO:0000256" key="2">
    <source>
        <dbReference type="ARBA" id="ARBA00022448"/>
    </source>
</evidence>